<dbReference type="Pfam" id="PF05300">
    <property type="entry name" value="MIC19_MIC25"/>
    <property type="match status" value="1"/>
</dbReference>
<evidence type="ECO:0000313" key="13">
    <source>
        <dbReference type="Proteomes" id="UP001591681"/>
    </source>
</evidence>
<comment type="similarity">
    <text evidence="10">Belongs to the MICOS complex subunit Mic19 family. Metazoan Mic25 subfamily.</text>
</comment>
<feature type="compositionally biased region" description="Pro residues" evidence="11">
    <location>
        <begin position="42"/>
        <end position="75"/>
    </location>
</feature>
<dbReference type="InterPro" id="IPR007964">
    <property type="entry name" value="MIC19/MIC25"/>
</dbReference>
<evidence type="ECO:0000256" key="2">
    <source>
        <dbReference type="ARBA" id="ARBA00022707"/>
    </source>
</evidence>
<reference evidence="12 13" key="1">
    <citation type="submission" date="2024-09" db="EMBL/GenBank/DDBJ databases">
        <title>A chromosome-level genome assembly of Gray's grenadier anchovy, Coilia grayii.</title>
        <authorList>
            <person name="Fu Z."/>
        </authorList>
    </citation>
    <scope>NUCLEOTIDE SEQUENCE [LARGE SCALE GENOMIC DNA]</scope>
    <source>
        <strain evidence="12">G4</strain>
        <tissue evidence="12">Muscle</tissue>
    </source>
</reference>
<dbReference type="PANTHER" id="PTHR47609:SF1">
    <property type="entry name" value="MICOS COMPLEX SUBUNIT MIC25"/>
    <property type="match status" value="1"/>
</dbReference>
<evidence type="ECO:0000256" key="1">
    <source>
        <dbReference type="ARBA" id="ARBA00002689"/>
    </source>
</evidence>
<proteinExistence type="inferred from homology"/>
<evidence type="ECO:0000256" key="11">
    <source>
        <dbReference type="SAM" id="MobiDB-lite"/>
    </source>
</evidence>
<comment type="function">
    <text evidence="1">Component of the MICOS complex, a large protein complex of the mitochondrial inner membrane that plays crucial roles in the maintenance of crista junctions, inner membrane architecture, and formation of contact sites to the outer membrane.</text>
</comment>
<keyword evidence="5" id="KW-0496">Mitochondrion</keyword>
<keyword evidence="7" id="KW-1015">Disulfide bond</keyword>
<keyword evidence="3" id="KW-0999">Mitochondrion inner membrane</keyword>
<dbReference type="GO" id="GO:0005743">
    <property type="term" value="C:mitochondrial inner membrane"/>
    <property type="evidence" value="ECO:0007669"/>
    <property type="project" value="UniProtKB-SubCell"/>
</dbReference>
<evidence type="ECO:0008006" key="14">
    <source>
        <dbReference type="Google" id="ProtNLM"/>
    </source>
</evidence>
<organism evidence="12 13">
    <name type="scientific">Coilia grayii</name>
    <name type="common">Gray's grenadier anchovy</name>
    <dbReference type="NCBI Taxonomy" id="363190"/>
    <lineage>
        <taxon>Eukaryota</taxon>
        <taxon>Metazoa</taxon>
        <taxon>Chordata</taxon>
        <taxon>Craniata</taxon>
        <taxon>Vertebrata</taxon>
        <taxon>Euteleostomi</taxon>
        <taxon>Actinopterygii</taxon>
        <taxon>Neopterygii</taxon>
        <taxon>Teleostei</taxon>
        <taxon>Clupei</taxon>
        <taxon>Clupeiformes</taxon>
        <taxon>Clupeoidei</taxon>
        <taxon>Engraulidae</taxon>
        <taxon>Coilinae</taxon>
        <taxon>Coilia</taxon>
    </lineage>
</organism>
<evidence type="ECO:0000256" key="7">
    <source>
        <dbReference type="ARBA" id="ARBA00023157"/>
    </source>
</evidence>
<keyword evidence="2" id="KW-0519">Myristate</keyword>
<name>A0ABD1JUL8_9TELE</name>
<keyword evidence="6" id="KW-0472">Membrane</keyword>
<evidence type="ECO:0000256" key="10">
    <source>
        <dbReference type="ARBA" id="ARBA00034480"/>
    </source>
</evidence>
<evidence type="ECO:0000313" key="12">
    <source>
        <dbReference type="EMBL" id="KAL2090593.1"/>
    </source>
</evidence>
<keyword evidence="4" id="KW-0175">Coiled coil</keyword>
<comment type="caution">
    <text evidence="12">The sequence shown here is derived from an EMBL/GenBank/DDBJ whole genome shotgun (WGS) entry which is preliminary data.</text>
</comment>
<accession>A0ABD1JUL8</accession>
<evidence type="ECO:0000256" key="8">
    <source>
        <dbReference type="ARBA" id="ARBA00023288"/>
    </source>
</evidence>
<evidence type="ECO:0000256" key="3">
    <source>
        <dbReference type="ARBA" id="ARBA00022792"/>
    </source>
</evidence>
<comment type="subcellular location">
    <subcellularLocation>
        <location evidence="9">Mitochondrion inner membrane</location>
        <topology evidence="9">Lipid-anchor</topology>
    </subcellularLocation>
</comment>
<dbReference type="AlphaFoldDB" id="A0ABD1JUL8"/>
<sequence length="188" mass="20760">MGGQESTTRKVSFGLDEEEKVTVLQGIKLSEDVLQRMRDPDPAPAPETKPPEIKPPPPKPETRQPEPPGPPPGPTPAQMQEELRRRFEQQQALVQEELARIARREREAGQDTITAALLRERAKTREEQDKAQSLLSALPLKQDQHSRQLAAAMLPCQGWQRYLGGGAGRCHAAMSRVAAIPRGWGGAL</sequence>
<protein>
    <recommendedName>
        <fullName evidence="14">MICOS complex subunit MIC25</fullName>
    </recommendedName>
</protein>
<evidence type="ECO:0000256" key="9">
    <source>
        <dbReference type="ARBA" id="ARBA00034476"/>
    </source>
</evidence>
<dbReference type="EMBL" id="JBHFQA010000011">
    <property type="protein sequence ID" value="KAL2090593.1"/>
    <property type="molecule type" value="Genomic_DNA"/>
</dbReference>
<feature type="compositionally biased region" description="Basic and acidic residues" evidence="11">
    <location>
        <begin position="29"/>
        <end position="41"/>
    </location>
</feature>
<keyword evidence="13" id="KW-1185">Reference proteome</keyword>
<evidence type="ECO:0000256" key="6">
    <source>
        <dbReference type="ARBA" id="ARBA00023136"/>
    </source>
</evidence>
<feature type="region of interest" description="Disordered" evidence="11">
    <location>
        <begin position="28"/>
        <end position="88"/>
    </location>
</feature>
<keyword evidence="8" id="KW-0449">Lipoprotein</keyword>
<dbReference type="PANTHER" id="PTHR47609">
    <property type="entry name" value="MICOS COMPLEX SUBUNIT MIC25"/>
    <property type="match status" value="1"/>
</dbReference>
<evidence type="ECO:0000256" key="4">
    <source>
        <dbReference type="ARBA" id="ARBA00023054"/>
    </source>
</evidence>
<evidence type="ECO:0000256" key="5">
    <source>
        <dbReference type="ARBA" id="ARBA00023128"/>
    </source>
</evidence>
<dbReference type="Proteomes" id="UP001591681">
    <property type="component" value="Unassembled WGS sequence"/>
</dbReference>
<dbReference type="InterPro" id="IPR042860">
    <property type="entry name" value="MIC25"/>
</dbReference>
<gene>
    <name evidence="12" type="ORF">ACEWY4_012856</name>
</gene>